<dbReference type="CDD" id="cd01647">
    <property type="entry name" value="RT_LTR"/>
    <property type="match status" value="1"/>
</dbReference>
<name>A0AAV6VXV7_9ARAC</name>
<feature type="domain" description="Reverse transcriptase" evidence="1">
    <location>
        <begin position="1"/>
        <end position="82"/>
    </location>
</feature>
<dbReference type="AlphaFoldDB" id="A0AAV6VXV7"/>
<gene>
    <name evidence="2" type="ORF">JTE90_020555</name>
</gene>
<dbReference type="PANTHER" id="PTHR33064">
    <property type="entry name" value="POL PROTEIN"/>
    <property type="match status" value="1"/>
</dbReference>
<dbReference type="InterPro" id="IPR041577">
    <property type="entry name" value="RT_RNaseH_2"/>
</dbReference>
<keyword evidence="3" id="KW-1185">Reference proteome</keyword>
<organism evidence="2 3">
    <name type="scientific">Oedothorax gibbosus</name>
    <dbReference type="NCBI Taxonomy" id="931172"/>
    <lineage>
        <taxon>Eukaryota</taxon>
        <taxon>Metazoa</taxon>
        <taxon>Ecdysozoa</taxon>
        <taxon>Arthropoda</taxon>
        <taxon>Chelicerata</taxon>
        <taxon>Arachnida</taxon>
        <taxon>Araneae</taxon>
        <taxon>Araneomorphae</taxon>
        <taxon>Entelegynae</taxon>
        <taxon>Araneoidea</taxon>
        <taxon>Linyphiidae</taxon>
        <taxon>Erigoninae</taxon>
        <taxon>Oedothorax</taxon>
    </lineage>
</organism>
<evidence type="ECO:0000313" key="3">
    <source>
        <dbReference type="Proteomes" id="UP000827092"/>
    </source>
</evidence>
<dbReference type="Gene3D" id="3.30.70.270">
    <property type="match status" value="2"/>
</dbReference>
<dbReference type="Pfam" id="PF17919">
    <property type="entry name" value="RT_RNaseH_2"/>
    <property type="match status" value="1"/>
</dbReference>
<dbReference type="PROSITE" id="PS50878">
    <property type="entry name" value="RT_POL"/>
    <property type="match status" value="1"/>
</dbReference>
<reference evidence="2 3" key="1">
    <citation type="journal article" date="2022" name="Nat. Ecol. Evol.">
        <title>A masculinizing supergene underlies an exaggerated male reproductive morph in a spider.</title>
        <authorList>
            <person name="Hendrickx F."/>
            <person name="De Corte Z."/>
            <person name="Sonet G."/>
            <person name="Van Belleghem S.M."/>
            <person name="Kostlbacher S."/>
            <person name="Vangestel C."/>
        </authorList>
    </citation>
    <scope>NUCLEOTIDE SEQUENCE [LARGE SCALE GENOMIC DNA]</scope>
    <source>
        <strain evidence="2">W744_W776</strain>
    </source>
</reference>
<evidence type="ECO:0000313" key="2">
    <source>
        <dbReference type="EMBL" id="KAG8200915.1"/>
    </source>
</evidence>
<evidence type="ECO:0000259" key="1">
    <source>
        <dbReference type="PROSITE" id="PS50878"/>
    </source>
</evidence>
<dbReference type="Pfam" id="PF00078">
    <property type="entry name" value="RVT_1"/>
    <property type="match status" value="1"/>
</dbReference>
<proteinExistence type="predicted"/>
<dbReference type="PANTHER" id="PTHR33064:SF37">
    <property type="entry name" value="RIBONUCLEASE H"/>
    <property type="match status" value="1"/>
</dbReference>
<dbReference type="FunFam" id="3.30.70.270:FF:000026">
    <property type="entry name" value="Transposon Ty3-G Gag-Pol polyprotein"/>
    <property type="match status" value="1"/>
</dbReference>
<protein>
    <recommendedName>
        <fullName evidence="1">Reverse transcriptase domain-containing protein</fullName>
    </recommendedName>
</protein>
<dbReference type="GO" id="GO:0071897">
    <property type="term" value="P:DNA biosynthetic process"/>
    <property type="evidence" value="ECO:0007669"/>
    <property type="project" value="UniProtKB-ARBA"/>
</dbReference>
<dbReference type="Proteomes" id="UP000827092">
    <property type="component" value="Unassembled WGS sequence"/>
</dbReference>
<dbReference type="InterPro" id="IPR043128">
    <property type="entry name" value="Rev_trsase/Diguanyl_cyclase"/>
</dbReference>
<sequence>MPFGLCNAPLTFERTMDNLLRHLKRKMCLCYLDDIVVFYHTFQEHLRRLHCVLSCISKAGLILNKKKCQFGATEIKVLGHQVSGQGVKPDPEKVKAVNNFPTPQSVKDIRSFLGLCSHFRRFIRDFCSRAKPLQELLKGDTKFYWNKAQAESFDDLKKALTSRPVLALFDEISSTELHTDASGYGIGAVLVQQQKGKERVICIEDPV</sequence>
<dbReference type="InterPro" id="IPR051320">
    <property type="entry name" value="Viral_Replic_Matur_Polypro"/>
</dbReference>
<dbReference type="FunFam" id="3.30.70.270:FF:000003">
    <property type="entry name" value="Transposon Ty3-G Gag-Pol polyprotein"/>
    <property type="match status" value="1"/>
</dbReference>
<dbReference type="SUPFAM" id="SSF56672">
    <property type="entry name" value="DNA/RNA polymerases"/>
    <property type="match status" value="1"/>
</dbReference>
<dbReference type="InterPro" id="IPR043502">
    <property type="entry name" value="DNA/RNA_pol_sf"/>
</dbReference>
<dbReference type="EMBL" id="JAFNEN010000011">
    <property type="protein sequence ID" value="KAG8200915.1"/>
    <property type="molecule type" value="Genomic_DNA"/>
</dbReference>
<accession>A0AAV6VXV7</accession>
<comment type="caution">
    <text evidence="2">The sequence shown here is derived from an EMBL/GenBank/DDBJ whole genome shotgun (WGS) entry which is preliminary data.</text>
</comment>
<dbReference type="InterPro" id="IPR000477">
    <property type="entry name" value="RT_dom"/>
</dbReference>